<organism evidence="1 2">
    <name type="scientific">Salmonella phage Sepoy</name>
    <dbReference type="NCBI Taxonomy" id="2565517"/>
    <lineage>
        <taxon>Viruses</taxon>
        <taxon>Duplodnaviria</taxon>
        <taxon>Heunggongvirae</taxon>
        <taxon>Uroviricota</taxon>
        <taxon>Caudoviricetes</taxon>
        <taxon>Demerecviridae</taxon>
        <taxon>Markadamsvirinae</taxon>
        <taxon>Epseptimavirus</taxon>
        <taxon>Epseptimavirus Sds2</taxon>
        <taxon>Epseptimavirus sepoy</taxon>
    </lineage>
</organism>
<dbReference type="EMBL" id="MK728825">
    <property type="protein sequence ID" value="QCQ65511.1"/>
    <property type="molecule type" value="Genomic_DNA"/>
</dbReference>
<gene>
    <name evidence="1" type="ORF">Sepoy_017</name>
</gene>
<keyword evidence="2" id="KW-1185">Reference proteome</keyword>
<protein>
    <submittedName>
        <fullName evidence="1">Uncharacterized protein</fullName>
    </submittedName>
</protein>
<proteinExistence type="predicted"/>
<accession>A0A4P8NDU1</accession>
<name>A0A4P8NDU1_9CAUD</name>
<sequence>MITFKIRINGVPLAGCFMGETTGLDSAIREFNKRLRHGNECDCVELVAYDGDHKMVLQKEFVEP</sequence>
<evidence type="ECO:0000313" key="2">
    <source>
        <dbReference type="Proteomes" id="UP000301871"/>
    </source>
</evidence>
<dbReference type="Proteomes" id="UP000301871">
    <property type="component" value="Segment"/>
</dbReference>
<reference evidence="2" key="2">
    <citation type="submission" date="2019-03" db="EMBL/GenBank/DDBJ databases">
        <title>Complete Genome Sequence of Salmonella Heidelberg Siphophage Sepoy.</title>
        <authorList>
            <person name="Maruffo A.M."/>
            <person name="Zeng C."/>
            <person name="O'Leary C."/>
            <person name="Lessor L."/>
            <person name="Gill J."/>
            <person name="Liu M."/>
        </authorList>
    </citation>
    <scope>NUCLEOTIDE SEQUENCE [LARGE SCALE GENOMIC DNA]</scope>
</reference>
<reference evidence="1 2" key="1">
    <citation type="journal article" date="2019" name="Microbiol. Resour. Announc.">
        <title>Complete Genome Sequence of Salmonella enterica Serovar Heidelberg Siphophage Sepoy.</title>
        <authorList>
            <person name="Marrufo A.M."/>
            <person name="Zeng C."/>
            <person name="O'Leary C."/>
            <person name="Lessor L."/>
            <person name="Kongari R."/>
            <person name="Gill J."/>
            <person name="Liu M."/>
        </authorList>
    </citation>
    <scope>NUCLEOTIDE SEQUENCE [LARGE SCALE GENOMIC DNA]</scope>
</reference>
<evidence type="ECO:0000313" key="1">
    <source>
        <dbReference type="EMBL" id="QCQ65511.1"/>
    </source>
</evidence>